<dbReference type="CDD" id="cd00788">
    <property type="entry name" value="KU70"/>
    <property type="match status" value="1"/>
</dbReference>
<name>A0A2G2ZT58_CAPAN</name>
<evidence type="ECO:0000259" key="12">
    <source>
        <dbReference type="SMART" id="SM00559"/>
    </source>
</evidence>
<evidence type="ECO:0000256" key="11">
    <source>
        <dbReference type="SAM" id="MobiDB-lite"/>
    </source>
</evidence>
<keyword evidence="2" id="KW-0547">Nucleotide-binding</keyword>
<evidence type="ECO:0000256" key="9">
    <source>
        <dbReference type="ARBA" id="ARBA00023204"/>
    </source>
</evidence>
<dbReference type="STRING" id="4072.A0A2G2ZT58"/>
<dbReference type="PANTHER" id="PTHR12604">
    <property type="entry name" value="KU AUTOANTIGEN DNA HELICASE"/>
    <property type="match status" value="1"/>
</dbReference>
<dbReference type="Proteomes" id="UP000222542">
    <property type="component" value="Unassembled WGS sequence"/>
</dbReference>
<dbReference type="OMA" id="YKLECQI"/>
<dbReference type="EMBL" id="AYRZ02000003">
    <property type="protein sequence ID" value="PHT85166.1"/>
    <property type="molecule type" value="Genomic_DNA"/>
</dbReference>
<dbReference type="InterPro" id="IPR027388">
    <property type="entry name" value="Ku70_bridge/pillars_dom_sf"/>
</dbReference>
<dbReference type="GO" id="GO:0003684">
    <property type="term" value="F:damaged DNA binding"/>
    <property type="evidence" value="ECO:0007669"/>
    <property type="project" value="InterPro"/>
</dbReference>
<evidence type="ECO:0000256" key="7">
    <source>
        <dbReference type="ARBA" id="ARBA00023125"/>
    </source>
</evidence>
<dbReference type="AlphaFoldDB" id="A0A2G2ZT58"/>
<dbReference type="InterPro" id="IPR006164">
    <property type="entry name" value="DNA_bd_Ku70/Ku80"/>
</dbReference>
<evidence type="ECO:0000256" key="6">
    <source>
        <dbReference type="ARBA" id="ARBA00022840"/>
    </source>
</evidence>
<feature type="domain" description="Ku" evidence="12">
    <location>
        <begin position="319"/>
        <end position="452"/>
    </location>
</feature>
<dbReference type="PANTHER" id="PTHR12604:SF2">
    <property type="entry name" value="X-RAY REPAIR CROSS-COMPLEMENTING PROTEIN 6"/>
    <property type="match status" value="1"/>
</dbReference>
<dbReference type="Pfam" id="PF02735">
    <property type="entry name" value="Ku"/>
    <property type="match status" value="1"/>
</dbReference>
<dbReference type="InterPro" id="IPR047087">
    <property type="entry name" value="KU70_core_dom"/>
</dbReference>
<evidence type="ECO:0000313" key="13">
    <source>
        <dbReference type="EMBL" id="PHT85166.1"/>
    </source>
</evidence>
<dbReference type="GO" id="GO:0006310">
    <property type="term" value="P:DNA recombination"/>
    <property type="evidence" value="ECO:0007669"/>
    <property type="project" value="UniProtKB-KW"/>
</dbReference>
<keyword evidence="3" id="KW-0227">DNA damage</keyword>
<dbReference type="CDD" id="cd09272">
    <property type="entry name" value="RNase_HI_RT_Ty1"/>
    <property type="match status" value="1"/>
</dbReference>
<comment type="caution">
    <text evidence="13">The sequence shown here is derived from an EMBL/GenBank/DDBJ whole genome shotgun (WGS) entry which is preliminary data.</text>
</comment>
<keyword evidence="6" id="KW-0067">ATP-binding</keyword>
<dbReference type="InterPro" id="IPR005160">
    <property type="entry name" value="Ku_C"/>
</dbReference>
<dbReference type="InterPro" id="IPR005161">
    <property type="entry name" value="Ku_N"/>
</dbReference>
<dbReference type="FunFam" id="3.40.50.410:FF:000068">
    <property type="entry name" value="ATP-dependent DNA helicase 2 subunit KU70"/>
    <property type="match status" value="1"/>
</dbReference>
<dbReference type="GO" id="GO:0000723">
    <property type="term" value="P:telomere maintenance"/>
    <property type="evidence" value="ECO:0000318"/>
    <property type="project" value="GO_Central"/>
</dbReference>
<dbReference type="CDD" id="cd01458">
    <property type="entry name" value="vWA_ku"/>
    <property type="match status" value="1"/>
</dbReference>
<dbReference type="InterPro" id="IPR006165">
    <property type="entry name" value="Ku70"/>
</dbReference>
<dbReference type="GO" id="GO:0043564">
    <property type="term" value="C:Ku70:Ku80 complex"/>
    <property type="evidence" value="ECO:0000318"/>
    <property type="project" value="GO_Central"/>
</dbReference>
<dbReference type="InterPro" id="IPR036465">
    <property type="entry name" value="vWFA_dom_sf"/>
</dbReference>
<proteinExistence type="predicted"/>
<evidence type="ECO:0000256" key="8">
    <source>
        <dbReference type="ARBA" id="ARBA00023172"/>
    </source>
</evidence>
<dbReference type="Gramene" id="PHT85166">
    <property type="protein sequence ID" value="PHT85166"/>
    <property type="gene ID" value="T459_07272"/>
</dbReference>
<keyword evidence="10" id="KW-0539">Nucleus</keyword>
<reference evidence="13 14" key="2">
    <citation type="journal article" date="2017" name="Genome Biol.">
        <title>New reference genome sequences of hot pepper reveal the massive evolution of plant disease-resistance genes by retroduplication.</title>
        <authorList>
            <person name="Kim S."/>
            <person name="Park J."/>
            <person name="Yeom S.I."/>
            <person name="Kim Y.M."/>
            <person name="Seo E."/>
            <person name="Kim K.T."/>
            <person name="Kim M.S."/>
            <person name="Lee J.M."/>
            <person name="Cheong K."/>
            <person name="Shin H.S."/>
            <person name="Kim S.B."/>
            <person name="Han K."/>
            <person name="Lee J."/>
            <person name="Park M."/>
            <person name="Lee H.A."/>
            <person name="Lee H.Y."/>
            <person name="Lee Y."/>
            <person name="Oh S."/>
            <person name="Lee J.H."/>
            <person name="Choi E."/>
            <person name="Choi E."/>
            <person name="Lee S.E."/>
            <person name="Jeon J."/>
            <person name="Kim H."/>
            <person name="Choi G."/>
            <person name="Song H."/>
            <person name="Lee J."/>
            <person name="Lee S.C."/>
            <person name="Kwon J.K."/>
            <person name="Lee H.Y."/>
            <person name="Koo N."/>
            <person name="Hong Y."/>
            <person name="Kim R.W."/>
            <person name="Kang W.H."/>
            <person name="Huh J.H."/>
            <person name="Kang B.C."/>
            <person name="Yang T.J."/>
            <person name="Lee Y.H."/>
            <person name="Bennetzen J.L."/>
            <person name="Choi D."/>
        </authorList>
    </citation>
    <scope>NUCLEOTIDE SEQUENCE [LARGE SCALE GENOMIC DNA]</scope>
    <source>
        <strain evidence="14">cv. CM334</strain>
    </source>
</reference>
<dbReference type="Pfam" id="PF03730">
    <property type="entry name" value="Ku_C"/>
    <property type="match status" value="1"/>
</dbReference>
<accession>A0A2G2ZT58</accession>
<evidence type="ECO:0000256" key="1">
    <source>
        <dbReference type="ARBA" id="ARBA00004123"/>
    </source>
</evidence>
<sequence length="749" mass="84793">MSMELDPDEVFGDEEDDPETEFFKEREATKELLVYLVDASPKMFSTTCPSDDEKTATHFQVAINSIAQSLKSQIINRSYDEVSICFFNTREKKNLQDLSGIYVFNVPEREDLDRPTARLIKEFDLIEERFAKDIGSKYGIVPGSRENSLYNALWVAQALLRKGSAKTADKRILLFTNEDDPFGNLKGVVKVDMMRTTLQRAKDAQDLGIAIELLPLSQPDDEFNVSLFYADLLGLEGDDLAQFKALVGERFEDLKDQLRKRIFKKRRVRRLRLVIFNGLSIELNTYALIRPTNPGRITWLDSMTNLPLKIERSFICADTAAIIQEPPKRFQSYKNENIMFSVAELSEVKRVSTGHLRLLGFKPLTCLKDYHNLKPATFVFPSDEEVIGGTCLFVALHRSMVRLKRFAVAFYGSSSHPQLVALVAQLHTDPNSVPHATDDQIKKASALVKRIDLKDFSVCQFANPGFPRLLELEEWVDNFYGMEAYLELDVIVGSFLAALQRHYAVLQALALDEDEMPEIKDETLPDEEGMARPGIVKALEEFKLSVYGENYEEEDSNIEGKVEPTRKRKANAMKEYGNYDWADLADNGKVPHLMAGIHVLRYLLNAPDPDFGLLFNKASDFTLLAYSDSDWAACALSRRSMTVFFVTLSGSPISWKSKKQPTVSLSSVEAAYRALGKVVAEVSWLIHLLADFGVCISRPIPVYCESHASLHITRNSVFHERTKHIEIDYHYVRDCVNAGLCLPASCLFC</sequence>
<keyword evidence="9" id="KW-0234">DNA repair</keyword>
<dbReference type="GO" id="GO:0009408">
    <property type="term" value="P:response to heat"/>
    <property type="evidence" value="ECO:0007669"/>
    <property type="project" value="EnsemblPlants"/>
</dbReference>
<dbReference type="GO" id="GO:0003690">
    <property type="term" value="F:double-stranded DNA binding"/>
    <property type="evidence" value="ECO:0007669"/>
    <property type="project" value="EnsemblPlants"/>
</dbReference>
<organism evidence="13 14">
    <name type="scientific">Capsicum annuum</name>
    <name type="common">Capsicum pepper</name>
    <dbReference type="NCBI Taxonomy" id="4072"/>
    <lineage>
        <taxon>Eukaryota</taxon>
        <taxon>Viridiplantae</taxon>
        <taxon>Streptophyta</taxon>
        <taxon>Embryophyta</taxon>
        <taxon>Tracheophyta</taxon>
        <taxon>Spermatophyta</taxon>
        <taxon>Magnoliopsida</taxon>
        <taxon>eudicotyledons</taxon>
        <taxon>Gunneridae</taxon>
        <taxon>Pentapetalae</taxon>
        <taxon>asterids</taxon>
        <taxon>lamiids</taxon>
        <taxon>Solanales</taxon>
        <taxon>Solanaceae</taxon>
        <taxon>Solanoideae</taxon>
        <taxon>Capsiceae</taxon>
        <taxon>Capsicum</taxon>
    </lineage>
</organism>
<keyword evidence="8" id="KW-0233">DNA recombination</keyword>
<dbReference type="GO" id="GO:0005524">
    <property type="term" value="F:ATP binding"/>
    <property type="evidence" value="ECO:0007669"/>
    <property type="project" value="UniProtKB-KW"/>
</dbReference>
<dbReference type="GO" id="GO:0016787">
    <property type="term" value="F:hydrolase activity"/>
    <property type="evidence" value="ECO:0007669"/>
    <property type="project" value="UniProtKB-KW"/>
</dbReference>
<keyword evidence="5 13" id="KW-0347">Helicase</keyword>
<dbReference type="Gene3D" id="2.40.290.10">
    <property type="match status" value="1"/>
</dbReference>
<evidence type="ECO:0000313" key="14">
    <source>
        <dbReference type="Proteomes" id="UP000222542"/>
    </source>
</evidence>
<dbReference type="Gene3D" id="4.10.970.10">
    <property type="entry name" value="Ku70, bridge and pillars"/>
    <property type="match status" value="1"/>
</dbReference>
<dbReference type="GO" id="GO:0006303">
    <property type="term" value="P:double-strand break repair via nonhomologous end joining"/>
    <property type="evidence" value="ECO:0000318"/>
    <property type="project" value="GO_Central"/>
</dbReference>
<gene>
    <name evidence="13" type="ORF">T459_07272</name>
</gene>
<evidence type="ECO:0000256" key="10">
    <source>
        <dbReference type="ARBA" id="ARBA00023242"/>
    </source>
</evidence>
<reference evidence="13 14" key="1">
    <citation type="journal article" date="2014" name="Nat. Genet.">
        <title>Genome sequence of the hot pepper provides insights into the evolution of pungency in Capsicum species.</title>
        <authorList>
            <person name="Kim S."/>
            <person name="Park M."/>
            <person name="Yeom S.I."/>
            <person name="Kim Y.M."/>
            <person name="Lee J.M."/>
            <person name="Lee H.A."/>
            <person name="Seo E."/>
            <person name="Choi J."/>
            <person name="Cheong K."/>
            <person name="Kim K.T."/>
            <person name="Jung K."/>
            <person name="Lee G.W."/>
            <person name="Oh S.K."/>
            <person name="Bae C."/>
            <person name="Kim S.B."/>
            <person name="Lee H.Y."/>
            <person name="Kim S.Y."/>
            <person name="Kim M.S."/>
            <person name="Kang B.C."/>
            <person name="Jo Y.D."/>
            <person name="Yang H.B."/>
            <person name="Jeong H.J."/>
            <person name="Kang W.H."/>
            <person name="Kwon J.K."/>
            <person name="Shin C."/>
            <person name="Lim J.Y."/>
            <person name="Park J.H."/>
            <person name="Huh J.H."/>
            <person name="Kim J.S."/>
            <person name="Kim B.D."/>
            <person name="Cohen O."/>
            <person name="Paran I."/>
            <person name="Suh M.C."/>
            <person name="Lee S.B."/>
            <person name="Kim Y.K."/>
            <person name="Shin Y."/>
            <person name="Noh S.J."/>
            <person name="Park J."/>
            <person name="Seo Y.S."/>
            <person name="Kwon S.Y."/>
            <person name="Kim H.A."/>
            <person name="Park J.M."/>
            <person name="Kim H.J."/>
            <person name="Choi S.B."/>
            <person name="Bosland P.W."/>
            <person name="Reeves G."/>
            <person name="Jo S.H."/>
            <person name="Lee B.W."/>
            <person name="Cho H.T."/>
            <person name="Choi H.S."/>
            <person name="Lee M.S."/>
            <person name="Yu Y."/>
            <person name="Do Choi Y."/>
            <person name="Park B.S."/>
            <person name="van Deynze A."/>
            <person name="Ashrafi H."/>
            <person name="Hill T."/>
            <person name="Kim W.T."/>
            <person name="Pai H.S."/>
            <person name="Ahn H.K."/>
            <person name="Yeam I."/>
            <person name="Giovannoni J.J."/>
            <person name="Rose J.K."/>
            <person name="Sorensen I."/>
            <person name="Lee S.J."/>
            <person name="Kim R.W."/>
            <person name="Choi I.Y."/>
            <person name="Choi B.S."/>
            <person name="Lim J.S."/>
            <person name="Lee Y.H."/>
            <person name="Choi D."/>
        </authorList>
    </citation>
    <scope>NUCLEOTIDE SEQUENCE [LARGE SCALE GENOMIC DNA]</scope>
    <source>
        <strain evidence="14">cv. CM334</strain>
    </source>
</reference>
<keyword evidence="7" id="KW-0238">DNA-binding</keyword>
<dbReference type="InterPro" id="IPR016194">
    <property type="entry name" value="SPOC-like_C_dom_sf"/>
</dbReference>
<evidence type="ECO:0000256" key="2">
    <source>
        <dbReference type="ARBA" id="ARBA00022741"/>
    </source>
</evidence>
<comment type="subcellular location">
    <subcellularLocation>
        <location evidence="1">Nucleus</location>
    </subcellularLocation>
</comment>
<evidence type="ECO:0000256" key="4">
    <source>
        <dbReference type="ARBA" id="ARBA00022801"/>
    </source>
</evidence>
<dbReference type="GO" id="GO:0003678">
    <property type="term" value="F:DNA helicase activity"/>
    <property type="evidence" value="ECO:0007669"/>
    <property type="project" value="InterPro"/>
</dbReference>
<protein>
    <submittedName>
        <fullName evidence="13">ATP-dependent DNA helicase 2 subunit KU70</fullName>
    </submittedName>
</protein>
<evidence type="ECO:0000256" key="5">
    <source>
        <dbReference type="ARBA" id="ARBA00022806"/>
    </source>
</evidence>
<dbReference type="Pfam" id="PF03731">
    <property type="entry name" value="Ku_N"/>
    <property type="match status" value="1"/>
</dbReference>
<dbReference type="SMART" id="SM00559">
    <property type="entry name" value="Ku78"/>
    <property type="match status" value="1"/>
</dbReference>
<dbReference type="Gene3D" id="3.40.50.410">
    <property type="entry name" value="von Willebrand factor, type A domain"/>
    <property type="match status" value="1"/>
</dbReference>
<dbReference type="GO" id="GO:0042162">
    <property type="term" value="F:telomeric DNA binding"/>
    <property type="evidence" value="ECO:0000318"/>
    <property type="project" value="GO_Central"/>
</dbReference>
<feature type="region of interest" description="Disordered" evidence="11">
    <location>
        <begin position="1"/>
        <end position="20"/>
    </location>
</feature>
<dbReference type="SUPFAM" id="SSF53300">
    <property type="entry name" value="vWA-like"/>
    <property type="match status" value="1"/>
</dbReference>
<keyword evidence="14" id="KW-1185">Reference proteome</keyword>
<keyword evidence="4" id="KW-0378">Hydrolase</keyword>
<evidence type="ECO:0000256" key="3">
    <source>
        <dbReference type="ARBA" id="ARBA00022763"/>
    </source>
</evidence>
<dbReference type="SUPFAM" id="SSF100939">
    <property type="entry name" value="SPOC domain-like"/>
    <property type="match status" value="1"/>
</dbReference>
<dbReference type="NCBIfam" id="TIGR00578">
    <property type="entry name" value="ku70"/>
    <property type="match status" value="1"/>
</dbReference>